<accession>A0A6N7XBQ8</accession>
<evidence type="ECO:0000313" key="6">
    <source>
        <dbReference type="EMBL" id="MST71833.1"/>
    </source>
</evidence>
<dbReference type="Gene3D" id="1.10.10.10">
    <property type="entry name" value="Winged helix-like DNA-binding domain superfamily/Winged helix DNA-binding domain"/>
    <property type="match status" value="1"/>
</dbReference>
<dbReference type="SUPFAM" id="SSF46785">
    <property type="entry name" value="Winged helix' DNA-binding domain"/>
    <property type="match status" value="1"/>
</dbReference>
<dbReference type="Pfam" id="PF03466">
    <property type="entry name" value="LysR_substrate"/>
    <property type="match status" value="1"/>
</dbReference>
<dbReference type="PRINTS" id="PR00039">
    <property type="entry name" value="HTHLYSR"/>
</dbReference>
<dbReference type="SUPFAM" id="SSF53850">
    <property type="entry name" value="Periplasmic binding protein-like II"/>
    <property type="match status" value="1"/>
</dbReference>
<dbReference type="PANTHER" id="PTHR30346">
    <property type="entry name" value="TRANSCRIPTIONAL DUAL REGULATOR HCAR-RELATED"/>
    <property type="match status" value="1"/>
</dbReference>
<keyword evidence="2" id="KW-0805">Transcription regulation</keyword>
<keyword evidence="3" id="KW-0238">DNA-binding</keyword>
<comment type="caution">
    <text evidence="6">The sequence shown here is derived from an EMBL/GenBank/DDBJ whole genome shotgun (WGS) entry which is preliminary data.</text>
</comment>
<evidence type="ECO:0000256" key="3">
    <source>
        <dbReference type="ARBA" id="ARBA00023125"/>
    </source>
</evidence>
<dbReference type="EMBL" id="VUNC01000001">
    <property type="protein sequence ID" value="MST71833.1"/>
    <property type="molecule type" value="Genomic_DNA"/>
</dbReference>
<dbReference type="Pfam" id="PF00126">
    <property type="entry name" value="HTH_1"/>
    <property type="match status" value="1"/>
</dbReference>
<comment type="similarity">
    <text evidence="1">Belongs to the LysR transcriptional regulatory family.</text>
</comment>
<keyword evidence="7" id="KW-1185">Reference proteome</keyword>
<dbReference type="GO" id="GO:0032993">
    <property type="term" value="C:protein-DNA complex"/>
    <property type="evidence" value="ECO:0007669"/>
    <property type="project" value="TreeGrafter"/>
</dbReference>
<dbReference type="AlphaFoldDB" id="A0A6N7XBQ8"/>
<proteinExistence type="inferred from homology"/>
<dbReference type="InterPro" id="IPR036390">
    <property type="entry name" value="WH_DNA-bd_sf"/>
</dbReference>
<dbReference type="Proteomes" id="UP000469325">
    <property type="component" value="Unassembled WGS sequence"/>
</dbReference>
<evidence type="ECO:0000256" key="2">
    <source>
        <dbReference type="ARBA" id="ARBA00023015"/>
    </source>
</evidence>
<evidence type="ECO:0000259" key="5">
    <source>
        <dbReference type="PROSITE" id="PS50931"/>
    </source>
</evidence>
<gene>
    <name evidence="6" type="ORF">FYJ68_01740</name>
</gene>
<feature type="domain" description="HTH lysR-type" evidence="5">
    <location>
        <begin position="1"/>
        <end position="58"/>
    </location>
</feature>
<keyword evidence="4" id="KW-0804">Transcription</keyword>
<dbReference type="FunFam" id="1.10.10.10:FF:000001">
    <property type="entry name" value="LysR family transcriptional regulator"/>
    <property type="match status" value="1"/>
</dbReference>
<sequence>MTLQQLRYAIEVAASGSITAAASRLYIAQPSLSKALSELEGEMGITIFERSSRGVVPTEDGTRFLSYARQVVEQADLLEAQYKSGNPPRRVFAVSSQHYAFVVNAFVELVREYGENRYEFSLREGTTFGIIEDVRLQRSELGVLYRNSFNREVLTSSIRQAELRFEPLFEAREHVFVSRRNPLASRRSVTLADLAPYPRLSYDQGSRNSFYFAEEPHITQEVDKAIVVTDRATLFNLLIGLDGYTISSGILSSDLNGNDIVSVPLEGDGTMEIGYVYQPRRPLSPLAESYLGHLREYVSAYIAKGYDGQ</sequence>
<dbReference type="RefSeq" id="WP_154433579.1">
    <property type="nucleotide sequence ID" value="NZ_VUNC01000001.1"/>
</dbReference>
<dbReference type="PROSITE" id="PS50931">
    <property type="entry name" value="HTH_LYSR"/>
    <property type="match status" value="1"/>
</dbReference>
<dbReference type="Gene3D" id="3.40.190.10">
    <property type="entry name" value="Periplasmic binding protein-like II"/>
    <property type="match status" value="2"/>
</dbReference>
<dbReference type="CDD" id="cd05466">
    <property type="entry name" value="PBP2_LTTR_substrate"/>
    <property type="match status" value="1"/>
</dbReference>
<evidence type="ECO:0000256" key="1">
    <source>
        <dbReference type="ARBA" id="ARBA00009437"/>
    </source>
</evidence>
<name>A0A6N7XBQ8_9ACTN</name>
<organism evidence="6 7">
    <name type="scientific">Olsenella porci</name>
    <dbReference type="NCBI Taxonomy" id="2652279"/>
    <lineage>
        <taxon>Bacteria</taxon>
        <taxon>Bacillati</taxon>
        <taxon>Actinomycetota</taxon>
        <taxon>Coriobacteriia</taxon>
        <taxon>Coriobacteriales</taxon>
        <taxon>Atopobiaceae</taxon>
        <taxon>Olsenella</taxon>
    </lineage>
</organism>
<reference evidence="6 7" key="1">
    <citation type="submission" date="2019-08" db="EMBL/GenBank/DDBJ databases">
        <title>In-depth cultivation of the pig gut microbiome towards novel bacterial diversity and tailored functional studies.</title>
        <authorList>
            <person name="Wylensek D."/>
            <person name="Hitch T.C.A."/>
            <person name="Clavel T."/>
        </authorList>
    </citation>
    <scope>NUCLEOTIDE SEQUENCE [LARGE SCALE GENOMIC DNA]</scope>
    <source>
        <strain evidence="6 7">CA-Schmier-601-WT-1</strain>
    </source>
</reference>
<dbReference type="InterPro" id="IPR000847">
    <property type="entry name" value="LysR_HTH_N"/>
</dbReference>
<evidence type="ECO:0000256" key="4">
    <source>
        <dbReference type="ARBA" id="ARBA00023163"/>
    </source>
</evidence>
<protein>
    <submittedName>
        <fullName evidence="6">LysR family transcriptional regulator</fullName>
    </submittedName>
</protein>
<dbReference type="GO" id="GO:0003700">
    <property type="term" value="F:DNA-binding transcription factor activity"/>
    <property type="evidence" value="ECO:0007669"/>
    <property type="project" value="InterPro"/>
</dbReference>
<dbReference type="InterPro" id="IPR005119">
    <property type="entry name" value="LysR_subst-bd"/>
</dbReference>
<dbReference type="GO" id="GO:0003677">
    <property type="term" value="F:DNA binding"/>
    <property type="evidence" value="ECO:0007669"/>
    <property type="project" value="UniProtKB-KW"/>
</dbReference>
<dbReference type="PANTHER" id="PTHR30346:SF0">
    <property type="entry name" value="HCA OPERON TRANSCRIPTIONAL ACTIVATOR HCAR"/>
    <property type="match status" value="1"/>
</dbReference>
<dbReference type="InterPro" id="IPR036388">
    <property type="entry name" value="WH-like_DNA-bd_sf"/>
</dbReference>
<evidence type="ECO:0000313" key="7">
    <source>
        <dbReference type="Proteomes" id="UP000469325"/>
    </source>
</evidence>